<keyword evidence="3" id="KW-1185">Reference proteome</keyword>
<name>A0A420HDW0_9PEZI</name>
<dbReference type="AlphaFoldDB" id="A0A420HDW0"/>
<sequence length="639" mass="71557">MWDVSWMDPYRETVGQRRSRKHASNSTSPKHIPVDSSRRSSILSFNSGEHQQRKPSILSLFGGSNLSNKKKNRSQREVNKISDLTSTDQDEKLTEAAKWVNKLSEIPPDNSHITSELSPRLLSPKSTVRCNSDIEQSSTSDAAESVFSGWTGRTEETLSTWSTAYGPSCSGRKVPTLNLDSVVPKKDESVYSPLDGTKSFEKKMIAMVGMQPPKETTRARRRVSATTVSEKFGTSVSKNKASAGVKETRTEKQKIHETRRQVLGPCSKPDLNQKIDGAITDWKPPDTWGCTFNDETKTLRRKIISKSGSDSTKSRSNEQVFFPVPEITYLQGRIQMMEAASSKIVLERLKEEWNEIADASVYRGLELEKQLWMLKALRTSASTVSALTNAREVHHLAVAPLSQSDYPNVYPRAVAAPKTQLPYPVNEFSSISAFSMPTLFPASSIPAVLKECQRILVSPSLPASPTLPAVFDSTSRKNLYEPTRGGTLHLTILDPTPVQATIGPRLRGWLDTHLIINLERNFRCTNPSRLYPVWLADAGLNAEGSKNVHIRFFASVTCSKIPSILTESQSGDLGSEEVEKNDYLNLELKSIAGRMLWKEMWGSFVLGEKWWWEDEEIMEECEKLATCWEYTVIEAVKEC</sequence>
<protein>
    <submittedName>
        <fullName evidence="2">Uncharacterized protein</fullName>
    </submittedName>
</protein>
<evidence type="ECO:0000313" key="3">
    <source>
        <dbReference type="Proteomes" id="UP000283383"/>
    </source>
</evidence>
<feature type="region of interest" description="Disordered" evidence="1">
    <location>
        <begin position="13"/>
        <end position="83"/>
    </location>
</feature>
<evidence type="ECO:0000313" key="2">
    <source>
        <dbReference type="EMBL" id="RKF55567.1"/>
    </source>
</evidence>
<accession>A0A420HDW0</accession>
<reference evidence="2 3" key="1">
    <citation type="journal article" date="2018" name="BMC Genomics">
        <title>Comparative genome analyses reveal sequence features reflecting distinct modes of host-adaptation between dicot and monocot powdery mildew.</title>
        <authorList>
            <person name="Wu Y."/>
            <person name="Ma X."/>
            <person name="Pan Z."/>
            <person name="Kale S.D."/>
            <person name="Song Y."/>
            <person name="King H."/>
            <person name="Zhang Q."/>
            <person name="Presley C."/>
            <person name="Deng X."/>
            <person name="Wei C.I."/>
            <person name="Xiao S."/>
        </authorList>
    </citation>
    <scope>NUCLEOTIDE SEQUENCE [LARGE SCALE GENOMIC DNA]</scope>
    <source>
        <strain evidence="2">UMSG3</strain>
    </source>
</reference>
<gene>
    <name evidence="2" type="ORF">GcM3_200004</name>
</gene>
<dbReference type="Proteomes" id="UP000283383">
    <property type="component" value="Unassembled WGS sequence"/>
</dbReference>
<dbReference type="EMBL" id="MCBQ01020092">
    <property type="protein sequence ID" value="RKF55567.1"/>
    <property type="molecule type" value="Genomic_DNA"/>
</dbReference>
<organism evidence="2 3">
    <name type="scientific">Golovinomyces cichoracearum</name>
    <dbReference type="NCBI Taxonomy" id="62708"/>
    <lineage>
        <taxon>Eukaryota</taxon>
        <taxon>Fungi</taxon>
        <taxon>Dikarya</taxon>
        <taxon>Ascomycota</taxon>
        <taxon>Pezizomycotina</taxon>
        <taxon>Leotiomycetes</taxon>
        <taxon>Erysiphales</taxon>
        <taxon>Erysiphaceae</taxon>
        <taxon>Golovinomyces</taxon>
    </lineage>
</organism>
<proteinExistence type="predicted"/>
<evidence type="ECO:0000256" key="1">
    <source>
        <dbReference type="SAM" id="MobiDB-lite"/>
    </source>
</evidence>
<comment type="caution">
    <text evidence="2">The sequence shown here is derived from an EMBL/GenBank/DDBJ whole genome shotgun (WGS) entry which is preliminary data.</text>
</comment>